<reference evidence="2" key="2">
    <citation type="submission" date="2025-08" db="UniProtKB">
        <authorList>
            <consortium name="RefSeq"/>
        </authorList>
    </citation>
    <scope>IDENTIFICATION</scope>
</reference>
<dbReference type="PANTHER" id="PTHR13338:SF4">
    <property type="entry name" value="NADH DEHYDROGENASE [UBIQUINONE] 1 ALPHA SUBCOMPLEX ASSEMBLY FACTOR 4"/>
    <property type="match status" value="1"/>
</dbReference>
<sequence length="187" mass="21460">MGLQLAKLKKVSRTPAAVFKNVEKVLDTKSVSPRHPSTVKAFDDLVEANPHFKTAVNERNVNLNKMLEEVCVNSTGVGPNEYLHRGKFTEKVQAKRHGKLSYKDIEDLFLNRKIDPETWNSAKISEHYNLDVNVAENLLKNYSSFRIFKKSMPESNQEKSSKNDSLRDSYQKIRRKVVNGLSLHMEK</sequence>
<gene>
    <name evidence="2" type="primary">LOC105843790</name>
</gene>
<dbReference type="InterPro" id="IPR009622">
    <property type="entry name" value="NDUFAF4"/>
</dbReference>
<proteinExistence type="predicted"/>
<organism evidence="1 2">
    <name type="scientific">Hydra vulgaris</name>
    <name type="common">Hydra</name>
    <name type="synonym">Hydra attenuata</name>
    <dbReference type="NCBI Taxonomy" id="6087"/>
    <lineage>
        <taxon>Eukaryota</taxon>
        <taxon>Metazoa</taxon>
        <taxon>Cnidaria</taxon>
        <taxon>Hydrozoa</taxon>
        <taxon>Hydroidolina</taxon>
        <taxon>Anthoathecata</taxon>
        <taxon>Aplanulata</taxon>
        <taxon>Hydridae</taxon>
        <taxon>Hydra</taxon>
    </lineage>
</organism>
<protein>
    <submittedName>
        <fullName evidence="2">Uncharacterized protein LOC105843790 isoform X2</fullName>
    </submittedName>
</protein>
<evidence type="ECO:0000313" key="1">
    <source>
        <dbReference type="Proteomes" id="UP001652625"/>
    </source>
</evidence>
<accession>A0ABM4BEQ8</accession>
<dbReference type="Pfam" id="PF06784">
    <property type="entry name" value="UPF0240"/>
    <property type="match status" value="1"/>
</dbReference>
<keyword evidence="1" id="KW-1185">Reference proteome</keyword>
<reference evidence="1" key="1">
    <citation type="submission" date="2025-05" db="UniProtKB">
        <authorList>
            <consortium name="RefSeq"/>
        </authorList>
    </citation>
    <scope>NUCLEOTIDE SEQUENCE [LARGE SCALE GENOMIC DNA]</scope>
</reference>
<dbReference type="PANTHER" id="PTHR13338">
    <property type="entry name" value="UPF0240 PROTEIN"/>
    <property type="match status" value="1"/>
</dbReference>
<dbReference type="RefSeq" id="XP_065647458.1">
    <property type="nucleotide sequence ID" value="XM_065791386.1"/>
</dbReference>
<dbReference type="Proteomes" id="UP001652625">
    <property type="component" value="Chromosome 02"/>
</dbReference>
<evidence type="ECO:0000313" key="2">
    <source>
        <dbReference type="RefSeq" id="XP_065647458.1"/>
    </source>
</evidence>
<name>A0ABM4BEQ8_HYDVU</name>
<dbReference type="GeneID" id="105843790"/>